<keyword evidence="5 8" id="KW-0812">Transmembrane</keyword>
<dbReference type="Proteomes" id="UP000254051">
    <property type="component" value="Unassembled WGS sequence"/>
</dbReference>
<evidence type="ECO:0000256" key="3">
    <source>
        <dbReference type="ARBA" id="ARBA00022475"/>
    </source>
</evidence>
<feature type="transmembrane region" description="Helical" evidence="8">
    <location>
        <begin position="12"/>
        <end position="32"/>
    </location>
</feature>
<evidence type="ECO:0000256" key="4">
    <source>
        <dbReference type="ARBA" id="ARBA00022519"/>
    </source>
</evidence>
<dbReference type="RefSeq" id="WP_109712806.1">
    <property type="nucleotide sequence ID" value="NZ_QGDS01000010.1"/>
</dbReference>
<evidence type="ECO:0000256" key="8">
    <source>
        <dbReference type="SAM" id="Phobius"/>
    </source>
</evidence>
<evidence type="ECO:0000313" key="9">
    <source>
        <dbReference type="EMBL" id="SUQ15205.1"/>
    </source>
</evidence>
<reference evidence="10" key="1">
    <citation type="submission" date="2017-07" db="EMBL/GenBank/DDBJ databases">
        <authorList>
            <person name="Varghese N."/>
            <person name="Submissions S."/>
        </authorList>
    </citation>
    <scope>NUCLEOTIDE SEQUENCE [LARGE SCALE GENOMIC DNA]</scope>
    <source>
        <strain evidence="10">NLAE-zl-C134</strain>
    </source>
</reference>
<evidence type="ECO:0000256" key="5">
    <source>
        <dbReference type="ARBA" id="ARBA00022692"/>
    </source>
</evidence>
<evidence type="ECO:0000256" key="6">
    <source>
        <dbReference type="ARBA" id="ARBA00022989"/>
    </source>
</evidence>
<dbReference type="PANTHER" id="PTHR32196">
    <property type="entry name" value="ABC TRANSPORTER PERMEASE PROTEIN YPHD-RELATED-RELATED"/>
    <property type="match status" value="1"/>
</dbReference>
<evidence type="ECO:0000313" key="10">
    <source>
        <dbReference type="Proteomes" id="UP000254051"/>
    </source>
</evidence>
<keyword evidence="7 8" id="KW-0472">Membrane</keyword>
<dbReference type="GO" id="GO:0022857">
    <property type="term" value="F:transmembrane transporter activity"/>
    <property type="evidence" value="ECO:0007669"/>
    <property type="project" value="InterPro"/>
</dbReference>
<evidence type="ECO:0000256" key="1">
    <source>
        <dbReference type="ARBA" id="ARBA00004651"/>
    </source>
</evidence>
<dbReference type="Pfam" id="PF02653">
    <property type="entry name" value="BPD_transp_2"/>
    <property type="match status" value="1"/>
</dbReference>
<dbReference type="InterPro" id="IPR001851">
    <property type="entry name" value="ABC_transp_permease"/>
</dbReference>
<dbReference type="AlphaFoldDB" id="A0A315ZTZ5"/>
<evidence type="ECO:0000256" key="2">
    <source>
        <dbReference type="ARBA" id="ARBA00022448"/>
    </source>
</evidence>
<dbReference type="PANTHER" id="PTHR32196:SF21">
    <property type="entry name" value="ABC TRANSPORTER PERMEASE PROTEIN YPHD-RELATED"/>
    <property type="match status" value="1"/>
</dbReference>
<keyword evidence="3" id="KW-1003">Cell membrane</keyword>
<dbReference type="PROSITE" id="PS51257">
    <property type="entry name" value="PROKAR_LIPOPROTEIN"/>
    <property type="match status" value="1"/>
</dbReference>
<dbReference type="OrthoDB" id="9784538at2"/>
<feature type="transmembrane region" description="Helical" evidence="8">
    <location>
        <begin position="210"/>
        <end position="230"/>
    </location>
</feature>
<dbReference type="CDD" id="cd06579">
    <property type="entry name" value="TM_PBP1_transp_AraH_like"/>
    <property type="match status" value="1"/>
</dbReference>
<dbReference type="GO" id="GO:0005886">
    <property type="term" value="C:plasma membrane"/>
    <property type="evidence" value="ECO:0007669"/>
    <property type="project" value="UniProtKB-SubCell"/>
</dbReference>
<sequence length="318" mass="32815">MEKRKINVKDFLIDNNTYVIFLILFIACALLSSTFLEPVNLMNICLQQSGPILVALGMLFVILTGGIDLSVGAVTALSSCCAYVLMRDHGQGLGVAFIVAILVGLAMGFLNGVLVAYGKMQGFVTTLATLSIGNGAALIVSQGAPVRNSNIAAVGAMASKDYGYPIVIGCVIIVVIMAIIQKYTSYGRIVIACGSNKTAVQLAGINVRRYVCSCYMVSGLLASIAGMFIASRTQTAASTLGKGGELDAIAACVIGGASLAGGKGNVIKTVIGALIIALISNIMNLKGVPAYPQEIVKGCIIIAAVLLQIATDRAESAV</sequence>
<comment type="subcellular location">
    <subcellularLocation>
        <location evidence="1">Cell membrane</location>
        <topology evidence="1">Multi-pass membrane protein</topology>
    </subcellularLocation>
</comment>
<feature type="transmembrane region" description="Helical" evidence="8">
    <location>
        <begin position="92"/>
        <end position="117"/>
    </location>
</feature>
<keyword evidence="4" id="KW-0997">Cell inner membrane</keyword>
<organism evidence="9 10">
    <name type="scientific">Faecalicatena contorta</name>
    <dbReference type="NCBI Taxonomy" id="39482"/>
    <lineage>
        <taxon>Bacteria</taxon>
        <taxon>Bacillati</taxon>
        <taxon>Bacillota</taxon>
        <taxon>Clostridia</taxon>
        <taxon>Lachnospirales</taxon>
        <taxon>Lachnospiraceae</taxon>
        <taxon>Faecalicatena</taxon>
    </lineage>
</organism>
<feature type="transmembrane region" description="Helical" evidence="8">
    <location>
        <begin position="52"/>
        <end position="85"/>
    </location>
</feature>
<name>A0A315ZTZ5_9FIRM</name>
<feature type="transmembrane region" description="Helical" evidence="8">
    <location>
        <begin position="162"/>
        <end position="180"/>
    </location>
</feature>
<gene>
    <name evidence="9" type="ORF">SAMN05216529_110108</name>
</gene>
<protein>
    <submittedName>
        <fullName evidence="9">Monosaccharide ABC transporter membrane protein, CUT2 family</fullName>
    </submittedName>
</protein>
<keyword evidence="10" id="KW-1185">Reference proteome</keyword>
<keyword evidence="6 8" id="KW-1133">Transmembrane helix</keyword>
<proteinExistence type="predicted"/>
<keyword evidence="2" id="KW-0813">Transport</keyword>
<evidence type="ECO:0000256" key="7">
    <source>
        <dbReference type="ARBA" id="ARBA00023136"/>
    </source>
</evidence>
<dbReference type="EMBL" id="UHJJ01000010">
    <property type="protein sequence ID" value="SUQ15205.1"/>
    <property type="molecule type" value="Genomic_DNA"/>
</dbReference>
<accession>A0A315ZTZ5</accession>